<comment type="cofactor">
    <cofactor evidence="2">
        <name>NAD(+)</name>
        <dbReference type="ChEBI" id="CHEBI:57540"/>
    </cofactor>
</comment>
<feature type="region of interest" description="Disordered" evidence="11">
    <location>
        <begin position="1"/>
        <end position="96"/>
    </location>
</feature>
<dbReference type="PANTHER" id="PTHR43725">
    <property type="entry name" value="UDP-GLUCOSE 4-EPIMERASE"/>
    <property type="match status" value="1"/>
</dbReference>
<evidence type="ECO:0000256" key="2">
    <source>
        <dbReference type="ARBA" id="ARBA00001911"/>
    </source>
</evidence>
<feature type="compositionally biased region" description="Low complexity" evidence="11">
    <location>
        <begin position="400"/>
        <end position="415"/>
    </location>
</feature>
<dbReference type="AlphaFoldDB" id="A0A1X2I9Q9"/>
<evidence type="ECO:0000256" key="5">
    <source>
        <dbReference type="ARBA" id="ARBA00023027"/>
    </source>
</evidence>
<evidence type="ECO:0000256" key="9">
    <source>
        <dbReference type="ARBA" id="ARBA00037955"/>
    </source>
</evidence>
<evidence type="ECO:0000313" key="13">
    <source>
        <dbReference type="EMBL" id="ORZ12356.1"/>
    </source>
</evidence>
<evidence type="ECO:0000256" key="11">
    <source>
        <dbReference type="SAM" id="MobiDB-lite"/>
    </source>
</evidence>
<dbReference type="EMBL" id="MCGE01000019">
    <property type="protein sequence ID" value="ORZ12356.1"/>
    <property type="molecule type" value="Genomic_DNA"/>
</dbReference>
<protein>
    <recommendedName>
        <fullName evidence="12">NAD-dependent epimerase/dehydratase domain-containing protein</fullName>
    </recommendedName>
</protein>
<keyword evidence="5" id="KW-0520">NAD</keyword>
<dbReference type="InterPro" id="IPR001509">
    <property type="entry name" value="Epimerase_deHydtase"/>
</dbReference>
<accession>A0A1X2I9Q9</accession>
<dbReference type="Gene3D" id="3.40.50.720">
    <property type="entry name" value="NAD(P)-binding Rossmann-like Domain"/>
    <property type="match status" value="1"/>
</dbReference>
<dbReference type="GO" id="GO:0005829">
    <property type="term" value="C:cytosol"/>
    <property type="evidence" value="ECO:0007669"/>
    <property type="project" value="TreeGrafter"/>
</dbReference>
<feature type="compositionally biased region" description="Polar residues" evidence="11">
    <location>
        <begin position="1"/>
        <end position="30"/>
    </location>
</feature>
<comment type="catalytic activity">
    <reaction evidence="1">
        <text>UDP-alpha-D-glucose = UDP-alpha-D-galactose</text>
        <dbReference type="Rhea" id="RHEA:22168"/>
        <dbReference type="ChEBI" id="CHEBI:58885"/>
        <dbReference type="ChEBI" id="CHEBI:66914"/>
        <dbReference type="EC" id="5.1.3.2"/>
    </reaction>
</comment>
<dbReference type="Gene3D" id="3.90.25.10">
    <property type="entry name" value="UDP-galactose 4-epimerase, domain 1"/>
    <property type="match status" value="2"/>
</dbReference>
<sequence>MMNVMRNSVSDQSTTKRQAKSNSATVFIHNQQEDTGSRKRKLVEDPSVAHLHHQPHHHHRRSLTPVPSPSLCTDSLTPNQHTHSTTTSESHTNQYTKQQQTRYVLVTGGAGYIGSHTVLELLNAQYSIVVMDNLINSNLEALARVEHLSGKSVHFIEGDVTCEKDLNRVFQTFSFWAVVHFAAIKAVGESTQLPLDYYHNNVTGSLHLFRVMDRYKVKNLVFSSSATVYGEPDMMPVNETASLGPVTNPYGRTKLFVEEMLRDVCASDPDWNVCLLRFFNPVGAHPSGLMGECPQGIPNNLLPYVIQVLQGHLPYVQIFGSDYDTVDGTGVRDYIHVCDLATGHVAALKKLEMEELKKSPSSISSACTAVPLVVSASPSSSQSSSPPSSALLKPIPTSSSTLLSPVSTKSSSPSSSPFPSPSSTPSPSSPLSSPLPSSSTIEKSRQHRGQCIAYNLGTGAGYSVLEIIYAMEKATQKTIPYKIVERRPGDVGVCTADATLANQDLGWKPLYTMDDMCQDMWRWTRRNPNGYDGPLIDCD</sequence>
<dbReference type="CDD" id="cd05247">
    <property type="entry name" value="UDP_G4E_1_SDR_e"/>
    <property type="match status" value="1"/>
</dbReference>
<evidence type="ECO:0000256" key="10">
    <source>
        <dbReference type="ARBA" id="ARBA00038238"/>
    </source>
</evidence>
<feature type="compositionally biased region" description="Basic residues" evidence="11">
    <location>
        <begin position="50"/>
        <end position="62"/>
    </location>
</feature>
<evidence type="ECO:0000256" key="1">
    <source>
        <dbReference type="ARBA" id="ARBA00000083"/>
    </source>
</evidence>
<comment type="similarity">
    <text evidence="9">In the N-terminal section; belongs to the NAD(P)-dependent epimerase/dehydratase family.</text>
</comment>
<evidence type="ECO:0000256" key="6">
    <source>
        <dbReference type="ARBA" id="ARBA00023144"/>
    </source>
</evidence>
<comment type="function">
    <text evidence="8">Mutarotase converts alpha-aldose to the beta-anomer. It is active on D-glucose, L-arabinose, D-xylose, D-galactose, maltose and lactose.</text>
</comment>
<evidence type="ECO:0000256" key="4">
    <source>
        <dbReference type="ARBA" id="ARBA00005028"/>
    </source>
</evidence>
<feature type="domain" description="NAD-dependent epimerase/dehydratase" evidence="12">
    <location>
        <begin position="104"/>
        <end position="352"/>
    </location>
</feature>
<keyword evidence="14" id="KW-1185">Reference proteome</keyword>
<evidence type="ECO:0000256" key="7">
    <source>
        <dbReference type="ARBA" id="ARBA00023235"/>
    </source>
</evidence>
<feature type="compositionally biased region" description="Polar residues" evidence="11">
    <location>
        <begin position="70"/>
        <end position="80"/>
    </location>
</feature>
<dbReference type="PANTHER" id="PTHR43725:SF47">
    <property type="entry name" value="UDP-GLUCOSE 4-EPIMERASE"/>
    <property type="match status" value="1"/>
</dbReference>
<dbReference type="GO" id="GO:0006012">
    <property type="term" value="P:galactose metabolic process"/>
    <property type="evidence" value="ECO:0007669"/>
    <property type="project" value="UniProtKB-KW"/>
</dbReference>
<dbReference type="SUPFAM" id="SSF51735">
    <property type="entry name" value="NAD(P)-binding Rossmann-fold domains"/>
    <property type="match status" value="2"/>
</dbReference>
<name>A0A1X2I9Q9_9FUNG</name>
<comment type="pathway">
    <text evidence="3">Carbohydrate metabolism; galactose metabolism.</text>
</comment>
<gene>
    <name evidence="13" type="ORF">BCR42DRAFT_453694</name>
</gene>
<dbReference type="GO" id="GO:0003978">
    <property type="term" value="F:UDP-glucose 4-epimerase activity"/>
    <property type="evidence" value="ECO:0007669"/>
    <property type="project" value="UniProtKB-EC"/>
</dbReference>
<feature type="compositionally biased region" description="Low complexity" evidence="11">
    <location>
        <begin position="81"/>
        <end position="92"/>
    </location>
</feature>
<keyword evidence="6" id="KW-0119">Carbohydrate metabolism</keyword>
<dbReference type="InterPro" id="IPR036291">
    <property type="entry name" value="NAD(P)-bd_dom_sf"/>
</dbReference>
<proteinExistence type="inferred from homology"/>
<dbReference type="STRING" id="90262.A0A1X2I9Q9"/>
<dbReference type="NCBIfam" id="TIGR01179">
    <property type="entry name" value="galE"/>
    <property type="match status" value="1"/>
</dbReference>
<comment type="pathway">
    <text evidence="4">Carbohydrate metabolism; hexose metabolism.</text>
</comment>
<reference evidence="13 14" key="1">
    <citation type="submission" date="2016-07" db="EMBL/GenBank/DDBJ databases">
        <title>Pervasive Adenine N6-methylation of Active Genes in Fungi.</title>
        <authorList>
            <consortium name="DOE Joint Genome Institute"/>
            <person name="Mondo S.J."/>
            <person name="Dannebaum R.O."/>
            <person name="Kuo R.C."/>
            <person name="Labutti K."/>
            <person name="Haridas S."/>
            <person name="Kuo A."/>
            <person name="Salamov A."/>
            <person name="Ahrendt S.R."/>
            <person name="Lipzen A."/>
            <person name="Sullivan W."/>
            <person name="Andreopoulos W.B."/>
            <person name="Clum A."/>
            <person name="Lindquist E."/>
            <person name="Daum C."/>
            <person name="Ramamoorthy G.K."/>
            <person name="Gryganskyi A."/>
            <person name="Culley D."/>
            <person name="Magnuson J.K."/>
            <person name="James T.Y."/>
            <person name="O'Malley M.A."/>
            <person name="Stajich J.E."/>
            <person name="Spatafora J.W."/>
            <person name="Visel A."/>
            <person name="Grigoriev I.V."/>
        </authorList>
    </citation>
    <scope>NUCLEOTIDE SEQUENCE [LARGE SCALE GENOMIC DNA]</scope>
    <source>
        <strain evidence="13 14">NRRL 1336</strain>
    </source>
</reference>
<evidence type="ECO:0000259" key="12">
    <source>
        <dbReference type="Pfam" id="PF01370"/>
    </source>
</evidence>
<comment type="caution">
    <text evidence="13">The sequence shown here is derived from an EMBL/GenBank/DDBJ whole genome shotgun (WGS) entry which is preliminary data.</text>
</comment>
<dbReference type="Proteomes" id="UP000193560">
    <property type="component" value="Unassembled WGS sequence"/>
</dbReference>
<feature type="region of interest" description="Disordered" evidence="11">
    <location>
        <begin position="400"/>
        <end position="444"/>
    </location>
</feature>
<evidence type="ECO:0000256" key="3">
    <source>
        <dbReference type="ARBA" id="ARBA00004947"/>
    </source>
</evidence>
<feature type="compositionally biased region" description="Low complexity" evidence="11">
    <location>
        <begin position="429"/>
        <end position="440"/>
    </location>
</feature>
<evidence type="ECO:0000256" key="8">
    <source>
        <dbReference type="ARBA" id="ARBA00037676"/>
    </source>
</evidence>
<feature type="compositionally biased region" description="Pro residues" evidence="11">
    <location>
        <begin position="416"/>
        <end position="428"/>
    </location>
</feature>
<organism evidence="13 14">
    <name type="scientific">Absidia repens</name>
    <dbReference type="NCBI Taxonomy" id="90262"/>
    <lineage>
        <taxon>Eukaryota</taxon>
        <taxon>Fungi</taxon>
        <taxon>Fungi incertae sedis</taxon>
        <taxon>Mucoromycota</taxon>
        <taxon>Mucoromycotina</taxon>
        <taxon>Mucoromycetes</taxon>
        <taxon>Mucorales</taxon>
        <taxon>Cunninghamellaceae</taxon>
        <taxon>Absidia</taxon>
    </lineage>
</organism>
<comment type="similarity">
    <text evidence="10">In the C-terminal section; belongs to the aldose epimerase family.</text>
</comment>
<keyword evidence="7" id="KW-0413">Isomerase</keyword>
<keyword evidence="6" id="KW-0299">Galactose metabolism</keyword>
<dbReference type="InterPro" id="IPR005886">
    <property type="entry name" value="UDP_G4E"/>
</dbReference>
<dbReference type="OrthoDB" id="9402762at2759"/>
<evidence type="ECO:0000313" key="14">
    <source>
        <dbReference type="Proteomes" id="UP000193560"/>
    </source>
</evidence>
<dbReference type="Pfam" id="PF01370">
    <property type="entry name" value="Epimerase"/>
    <property type="match status" value="1"/>
</dbReference>